<gene>
    <name evidence="2" type="ORF">Sya03_44860</name>
</gene>
<protein>
    <submittedName>
        <fullName evidence="2">Uncharacterized protein</fullName>
    </submittedName>
</protein>
<proteinExistence type="predicted"/>
<sequence length="164" mass="18612">MVLSREMQPEPPADYVAFVVRRFGAARAEAARLTGGERYADEVYPAAFTDVALHWRWQRRRADAILERSLARRAKRWREEQIYEVDVRPVHEGRPSPVRFVSVALRKAGLLAPTARPSAQPVAEAGIAWCCAYRRWRWRRLARTVAAVLIAVLVIAEMLPGPPA</sequence>
<keyword evidence="1" id="KW-0812">Transmembrane</keyword>
<keyword evidence="1" id="KW-0472">Membrane</keyword>
<dbReference type="AlphaFoldDB" id="A0A8J3YBN7"/>
<comment type="caution">
    <text evidence="2">The sequence shown here is derived from an EMBL/GenBank/DDBJ whole genome shotgun (WGS) entry which is preliminary data.</text>
</comment>
<feature type="transmembrane region" description="Helical" evidence="1">
    <location>
        <begin position="141"/>
        <end position="159"/>
    </location>
</feature>
<keyword evidence="1" id="KW-1133">Transmembrane helix</keyword>
<evidence type="ECO:0000256" key="1">
    <source>
        <dbReference type="SAM" id="Phobius"/>
    </source>
</evidence>
<organism evidence="2 3">
    <name type="scientific">Spirilliplanes yamanashiensis</name>
    <dbReference type="NCBI Taxonomy" id="42233"/>
    <lineage>
        <taxon>Bacteria</taxon>
        <taxon>Bacillati</taxon>
        <taxon>Actinomycetota</taxon>
        <taxon>Actinomycetes</taxon>
        <taxon>Micromonosporales</taxon>
        <taxon>Micromonosporaceae</taxon>
        <taxon>Spirilliplanes</taxon>
    </lineage>
</organism>
<dbReference type="EMBL" id="BOOY01000031">
    <property type="protein sequence ID" value="GIJ05134.1"/>
    <property type="molecule type" value="Genomic_DNA"/>
</dbReference>
<accession>A0A8J3YBN7</accession>
<dbReference type="Proteomes" id="UP000652013">
    <property type="component" value="Unassembled WGS sequence"/>
</dbReference>
<evidence type="ECO:0000313" key="2">
    <source>
        <dbReference type="EMBL" id="GIJ05134.1"/>
    </source>
</evidence>
<keyword evidence="3" id="KW-1185">Reference proteome</keyword>
<dbReference type="RefSeq" id="WP_203940341.1">
    <property type="nucleotide sequence ID" value="NZ_BAAAGJ010000011.1"/>
</dbReference>
<reference evidence="2" key="1">
    <citation type="submission" date="2021-01" db="EMBL/GenBank/DDBJ databases">
        <title>Whole genome shotgun sequence of Spirilliplanes yamanashiensis NBRC 15828.</title>
        <authorList>
            <person name="Komaki H."/>
            <person name="Tamura T."/>
        </authorList>
    </citation>
    <scope>NUCLEOTIDE SEQUENCE</scope>
    <source>
        <strain evidence="2">NBRC 15828</strain>
    </source>
</reference>
<evidence type="ECO:0000313" key="3">
    <source>
        <dbReference type="Proteomes" id="UP000652013"/>
    </source>
</evidence>
<name>A0A8J3YBN7_9ACTN</name>